<comment type="caution">
    <text evidence="1">The sequence shown here is derived from an EMBL/GenBank/DDBJ whole genome shotgun (WGS) entry which is preliminary data.</text>
</comment>
<accession>A0A9X2U8N4</accession>
<dbReference type="EMBL" id="JANUBB010000006">
    <property type="protein sequence ID" value="MCS3951821.1"/>
    <property type="molecule type" value="Genomic_DNA"/>
</dbReference>
<evidence type="ECO:0000313" key="1">
    <source>
        <dbReference type="EMBL" id="MCS3951821.1"/>
    </source>
</evidence>
<dbReference type="InterPro" id="IPR024524">
    <property type="entry name" value="DUF3800"/>
</dbReference>
<reference evidence="1" key="1">
    <citation type="submission" date="2022-08" db="EMBL/GenBank/DDBJ databases">
        <title>Genomic Encyclopedia of Type Strains, Phase V (KMG-V): Genome sequencing to study the core and pangenomes of soil and plant-associated prokaryotes.</title>
        <authorList>
            <person name="Whitman W."/>
        </authorList>
    </citation>
    <scope>NUCLEOTIDE SEQUENCE</scope>
    <source>
        <strain evidence="1">SP2017</strain>
    </source>
</reference>
<gene>
    <name evidence="1" type="ORF">GGP83_001773</name>
</gene>
<dbReference type="Pfam" id="PF12686">
    <property type="entry name" value="DUF3800"/>
    <property type="match status" value="1"/>
</dbReference>
<organism evidence="1 2">
    <name type="scientific">Salinibacter ruber</name>
    <dbReference type="NCBI Taxonomy" id="146919"/>
    <lineage>
        <taxon>Bacteria</taxon>
        <taxon>Pseudomonadati</taxon>
        <taxon>Rhodothermota</taxon>
        <taxon>Rhodothermia</taxon>
        <taxon>Rhodothermales</taxon>
        <taxon>Salinibacteraceae</taxon>
        <taxon>Salinibacter</taxon>
    </lineage>
</organism>
<dbReference type="AlphaFoldDB" id="A0A9X2U8N4"/>
<sequence>MPSFDDYIVYVDESGDHSLTSIDPQYPIFVLAFCLFDKEKYAEKITANIK</sequence>
<evidence type="ECO:0000313" key="2">
    <source>
        <dbReference type="Proteomes" id="UP001155010"/>
    </source>
</evidence>
<dbReference type="Proteomes" id="UP001155010">
    <property type="component" value="Unassembled WGS sequence"/>
</dbReference>
<name>A0A9X2U8N4_9BACT</name>
<dbReference type="RefSeq" id="WP_259081882.1">
    <property type="nucleotide sequence ID" value="NZ_JANTZN010000005.1"/>
</dbReference>
<proteinExistence type="predicted"/>
<evidence type="ECO:0008006" key="3">
    <source>
        <dbReference type="Google" id="ProtNLM"/>
    </source>
</evidence>
<protein>
    <recommendedName>
        <fullName evidence="3">DUF3800 domain-containing protein</fullName>
    </recommendedName>
</protein>